<protein>
    <submittedName>
        <fullName evidence="1">Uncharacterized protein</fullName>
    </submittedName>
</protein>
<gene>
    <name evidence="1" type="ORF">UFOVP162_35</name>
</gene>
<organism evidence="1">
    <name type="scientific">uncultured Caudovirales phage</name>
    <dbReference type="NCBI Taxonomy" id="2100421"/>
    <lineage>
        <taxon>Viruses</taxon>
        <taxon>Duplodnaviria</taxon>
        <taxon>Heunggongvirae</taxon>
        <taxon>Uroviricota</taxon>
        <taxon>Caudoviricetes</taxon>
        <taxon>Peduoviridae</taxon>
        <taxon>Maltschvirus</taxon>
        <taxon>Maltschvirus maltsch</taxon>
    </lineage>
</organism>
<reference evidence="1" key="1">
    <citation type="submission" date="2020-05" db="EMBL/GenBank/DDBJ databases">
        <authorList>
            <person name="Chiriac C."/>
            <person name="Salcher M."/>
            <person name="Ghai R."/>
            <person name="Kavagutti S V."/>
        </authorList>
    </citation>
    <scope>NUCLEOTIDE SEQUENCE</scope>
</reference>
<dbReference type="EMBL" id="LR798453">
    <property type="protein sequence ID" value="CAB5238335.1"/>
    <property type="molecule type" value="Genomic_DNA"/>
</dbReference>
<sequence>MSIPRNLSQLADNYDPTLNVLTNGANASSNGITLNATTVSVSYSIPTSYNGLSAGPVTVNAGVTVTVQSGSTWVVV</sequence>
<accession>A0A6J7XPW7</accession>
<proteinExistence type="predicted"/>
<name>A0A6J7XPW7_9CAUD</name>
<evidence type="ECO:0000313" key="1">
    <source>
        <dbReference type="EMBL" id="CAB5238335.1"/>
    </source>
</evidence>